<feature type="region of interest" description="Disordered" evidence="1">
    <location>
        <begin position="1"/>
        <end position="22"/>
    </location>
</feature>
<gene>
    <name evidence="3" type="ORF">N7468_010757</name>
</gene>
<evidence type="ECO:0000313" key="3">
    <source>
        <dbReference type="EMBL" id="KAJ5215078.1"/>
    </source>
</evidence>
<dbReference type="AlphaFoldDB" id="A0A9W9N9S2"/>
<keyword evidence="4" id="KW-1185">Reference proteome</keyword>
<keyword evidence="2" id="KW-0812">Transmembrane</keyword>
<dbReference type="RefSeq" id="XP_058325575.1">
    <property type="nucleotide sequence ID" value="XM_058480052.1"/>
</dbReference>
<name>A0A9W9N9S2_9EURO</name>
<dbReference type="EMBL" id="JAPQKS010000009">
    <property type="protein sequence ID" value="KAJ5215078.1"/>
    <property type="molecule type" value="Genomic_DNA"/>
</dbReference>
<evidence type="ECO:0000256" key="2">
    <source>
        <dbReference type="SAM" id="Phobius"/>
    </source>
</evidence>
<proteinExistence type="predicted"/>
<comment type="caution">
    <text evidence="3">The sequence shown here is derived from an EMBL/GenBank/DDBJ whole genome shotgun (WGS) entry which is preliminary data.</text>
</comment>
<keyword evidence="2" id="KW-1133">Transmembrane helix</keyword>
<keyword evidence="2" id="KW-0472">Membrane</keyword>
<feature type="transmembrane region" description="Helical" evidence="2">
    <location>
        <begin position="110"/>
        <end position="131"/>
    </location>
</feature>
<protein>
    <recommendedName>
        <fullName evidence="5">Major facilitator superfamily (MFS) profile domain-containing protein</fullName>
    </recommendedName>
</protein>
<dbReference type="OrthoDB" id="5410178at2759"/>
<sequence length="146" mass="16041">MKPSRRGLRRTGPQTMGWDTKHEFPRNWPTQRKLYDACVLLFLEFYTAAISSTGPSAAEEAMSEYAMSRVVMLTGFQFALGRRQAYLVSAAAYGIAGLLIGVIPSPAGVFIGRFLAGYVSVVPAIVLAGSFEDLYAQQPGLWLLWT</sequence>
<reference evidence="3" key="2">
    <citation type="journal article" date="2023" name="IMA Fungus">
        <title>Comparative genomic study of the Penicillium genus elucidates a diverse pangenome and 15 lateral gene transfer events.</title>
        <authorList>
            <person name="Petersen C."/>
            <person name="Sorensen T."/>
            <person name="Nielsen M.R."/>
            <person name="Sondergaard T.E."/>
            <person name="Sorensen J.L."/>
            <person name="Fitzpatrick D.A."/>
            <person name="Frisvad J.C."/>
            <person name="Nielsen K.L."/>
        </authorList>
    </citation>
    <scope>NUCLEOTIDE SEQUENCE</scope>
    <source>
        <strain evidence="3">IBT 19713</strain>
    </source>
</reference>
<evidence type="ECO:0008006" key="5">
    <source>
        <dbReference type="Google" id="ProtNLM"/>
    </source>
</evidence>
<accession>A0A9W9N9S2</accession>
<feature type="transmembrane region" description="Helical" evidence="2">
    <location>
        <begin position="85"/>
        <end position="104"/>
    </location>
</feature>
<organism evidence="3 4">
    <name type="scientific">Penicillium chermesinum</name>
    <dbReference type="NCBI Taxonomy" id="63820"/>
    <lineage>
        <taxon>Eukaryota</taxon>
        <taxon>Fungi</taxon>
        <taxon>Dikarya</taxon>
        <taxon>Ascomycota</taxon>
        <taxon>Pezizomycotina</taxon>
        <taxon>Eurotiomycetes</taxon>
        <taxon>Eurotiomycetidae</taxon>
        <taxon>Eurotiales</taxon>
        <taxon>Aspergillaceae</taxon>
        <taxon>Penicillium</taxon>
    </lineage>
</organism>
<dbReference type="Proteomes" id="UP001150941">
    <property type="component" value="Unassembled WGS sequence"/>
</dbReference>
<reference evidence="3" key="1">
    <citation type="submission" date="2022-11" db="EMBL/GenBank/DDBJ databases">
        <authorList>
            <person name="Petersen C."/>
        </authorList>
    </citation>
    <scope>NUCLEOTIDE SEQUENCE</scope>
    <source>
        <strain evidence="3">IBT 19713</strain>
    </source>
</reference>
<dbReference type="GeneID" id="83207356"/>
<evidence type="ECO:0000256" key="1">
    <source>
        <dbReference type="SAM" id="MobiDB-lite"/>
    </source>
</evidence>
<dbReference type="InterPro" id="IPR036259">
    <property type="entry name" value="MFS_trans_sf"/>
</dbReference>
<dbReference type="SUPFAM" id="SSF103473">
    <property type="entry name" value="MFS general substrate transporter"/>
    <property type="match status" value="1"/>
</dbReference>
<evidence type="ECO:0000313" key="4">
    <source>
        <dbReference type="Proteomes" id="UP001150941"/>
    </source>
</evidence>